<dbReference type="InterPro" id="IPR016024">
    <property type="entry name" value="ARM-type_fold"/>
</dbReference>
<dbReference type="InterPro" id="IPR001494">
    <property type="entry name" value="Importin-beta_N"/>
</dbReference>
<keyword evidence="6" id="KW-0653">Protein transport</keyword>
<dbReference type="Pfam" id="PF25780">
    <property type="entry name" value="TPR_IPO5"/>
    <property type="match status" value="1"/>
</dbReference>
<evidence type="ECO:0000256" key="5">
    <source>
        <dbReference type="ARBA" id="ARBA00022737"/>
    </source>
</evidence>
<reference evidence="9 10" key="1">
    <citation type="submission" date="2016-05" db="EMBL/GenBank/DDBJ databases">
        <title>Genome sequencing reveals origins of a unique bacterial endosymbiosis in the earliest lineages of terrestrial Fungi.</title>
        <authorList>
            <consortium name="DOE Joint Genome Institute"/>
            <person name="Uehling J."/>
            <person name="Gryganskyi A."/>
            <person name="Hameed K."/>
            <person name="Tschaplinski T."/>
            <person name="Misztal P."/>
            <person name="Wu S."/>
            <person name="Desiro A."/>
            <person name="Vande Pol N."/>
            <person name="Du Z.-Y."/>
            <person name="Zienkiewicz A."/>
            <person name="Zienkiewicz K."/>
            <person name="Morin E."/>
            <person name="Tisserant E."/>
            <person name="Splivallo R."/>
            <person name="Hainaut M."/>
            <person name="Henrissat B."/>
            <person name="Ohm R."/>
            <person name="Kuo A."/>
            <person name="Yan J."/>
            <person name="Lipzen A."/>
            <person name="Nolan M."/>
            <person name="Labutti K."/>
            <person name="Barry K."/>
            <person name="Goldstein A."/>
            <person name="Labbe J."/>
            <person name="Schadt C."/>
            <person name="Tuskan G."/>
            <person name="Grigoriev I."/>
            <person name="Martin F."/>
            <person name="Vilgalys R."/>
            <person name="Bonito G."/>
        </authorList>
    </citation>
    <scope>NUCLEOTIDE SEQUENCE [LARGE SCALE GENOMIC DNA]</scope>
    <source>
        <strain evidence="9 10">AG-77</strain>
    </source>
</reference>
<accession>A0A197K3F3</accession>
<dbReference type="Proteomes" id="UP000078512">
    <property type="component" value="Unassembled WGS sequence"/>
</dbReference>
<dbReference type="InterPro" id="IPR041653">
    <property type="entry name" value="Importin_rep_4"/>
</dbReference>
<dbReference type="EMBL" id="KV442028">
    <property type="protein sequence ID" value="OAQ31718.1"/>
    <property type="molecule type" value="Genomic_DNA"/>
</dbReference>
<feature type="domain" description="Importin N-terminal" evidence="8">
    <location>
        <begin position="30"/>
        <end position="111"/>
    </location>
</feature>
<keyword evidence="10" id="KW-1185">Reference proteome</keyword>
<name>A0A197K3F3_9FUNG</name>
<keyword evidence="7" id="KW-0539">Nucleus</keyword>
<dbReference type="GO" id="GO:0005634">
    <property type="term" value="C:nucleus"/>
    <property type="evidence" value="ECO:0007669"/>
    <property type="project" value="UniProtKB-SubCell"/>
</dbReference>
<dbReference type="AlphaFoldDB" id="A0A197K3F3"/>
<sequence>MSSLPQDILIKLIEVLSQLASSDNAVRATAEDQLDKEWMFTKPDTLLTGLAFLSRNNSDPELRAFAAVLTRRVAFKASPNEGPTGTKTVWESVQDETRAAVRTHYLAALTQETDRSVRNRVCDTISELAHSTRTKQHPWPEVYQAVYACTQSKTRPDLREAGYRIMNSSPSLLSGESAEAAIALFNAGLNDANLLVRLSAVKATVSFIQDTNHETRNAMDKTMMPMMESLAAFKKAKYEVALVEAASALIELAERAPRLFRHIVSTIPMLIEMAEEKTLEDQTRQVMLELMITLAECSPSWLKRVPDFVTRIVPVSLEMMTELEDEADWYMADDQDEEDTHTNAVIGEQAIDRLSRALGGKVILPVIFGYIPKMLANEQEWKCRHAGLMAISAMGEGCGRVMESELTKIVHMVVPFLRDSHARVRFAACHTIGQMATDFAGPLQKNHHAVVLTNLIPVMDDAPYPRIRSHAAAALVNFCEDIDKAILGPYLDAIFDRLLSLLSTGTTFVQEQAITTMAAVADSAGDKFLTYYSRVMPLLMSVLRQATSPEYRLLRGKAMECGSLIALAVGKEIFAPHVQEFIKLLVQTQTSLIEADDPQTSYLLAAWARVCKVLGPDFVPYLDIVMPPLLTSARLKPDLAVLDPEEDVDSKYAAEDGWEFVGVDGQHIGIKTTVLEEKCTAIEMLICYARELGPGFRPYLEQVREIVLPLLRFYFHDGVRHAAAATLPHLVSCAKQAELGQEYLVTFWFQICVKMLEVMATEKDASFLLQLYTSFYECLDALGSGPSLNTELLEAFTRATDAQLRELYSKLKQRQEDRAANHLDADEKEVMDEEETTAEAVLAEMARAIFTVLKTHGVGYMVQFRSLEPILATYLTDTNAFSRQWAIGVLDDLVEFTGPHSWPIMVPFLPQILNSVMDPQTPEVRQAACYGLGLCGQFGGAPYAELCSAALSPLFQVIHEPGARSPENIFVTENAISAVTKICKFNSSHFDINTVLPSWVQTLPILHDEEEAPMTYSYMLDLLESQHPAVLGLNNVNVPHLVTVMVEALVAGVVPEPTQSRMVYILKAALSTLDAAITTTLWNSIAPEKRKTLQDLHYV</sequence>
<protein>
    <submittedName>
        <fullName evidence="9">Importin subunit beta-3</fullName>
    </submittedName>
</protein>
<keyword evidence="3" id="KW-0813">Transport</keyword>
<keyword evidence="4" id="KW-0963">Cytoplasm</keyword>
<evidence type="ECO:0000256" key="4">
    <source>
        <dbReference type="ARBA" id="ARBA00022490"/>
    </source>
</evidence>
<dbReference type="InterPro" id="IPR041389">
    <property type="entry name" value="Importin_rep_6"/>
</dbReference>
<gene>
    <name evidence="9" type="ORF">K457DRAFT_123984</name>
</gene>
<dbReference type="Pfam" id="PF25574">
    <property type="entry name" value="TPR_IMB1"/>
    <property type="match status" value="1"/>
</dbReference>
<dbReference type="SUPFAM" id="SSF48371">
    <property type="entry name" value="ARM repeat"/>
    <property type="match status" value="2"/>
</dbReference>
<dbReference type="InterPro" id="IPR057672">
    <property type="entry name" value="TPR_IPO4/5"/>
</dbReference>
<comment type="subcellular location">
    <subcellularLocation>
        <location evidence="2">Cytoplasm</location>
    </subcellularLocation>
    <subcellularLocation>
        <location evidence="1">Nucleus</location>
    </subcellularLocation>
</comment>
<evidence type="ECO:0000313" key="10">
    <source>
        <dbReference type="Proteomes" id="UP000078512"/>
    </source>
</evidence>
<dbReference type="Pfam" id="PF13513">
    <property type="entry name" value="HEAT_EZ"/>
    <property type="match status" value="1"/>
</dbReference>
<dbReference type="InterPro" id="IPR058584">
    <property type="entry name" value="IMB1_TNPO1-like_TPR"/>
</dbReference>
<evidence type="ECO:0000256" key="3">
    <source>
        <dbReference type="ARBA" id="ARBA00022448"/>
    </source>
</evidence>
<organism evidence="9 10">
    <name type="scientific">Linnemannia elongata AG-77</name>
    <dbReference type="NCBI Taxonomy" id="1314771"/>
    <lineage>
        <taxon>Eukaryota</taxon>
        <taxon>Fungi</taxon>
        <taxon>Fungi incertae sedis</taxon>
        <taxon>Mucoromycota</taxon>
        <taxon>Mortierellomycotina</taxon>
        <taxon>Mortierellomycetes</taxon>
        <taxon>Mortierellales</taxon>
        <taxon>Mortierellaceae</taxon>
        <taxon>Linnemannia</taxon>
    </lineage>
</organism>
<dbReference type="STRING" id="1314771.A0A197K3F3"/>
<keyword evidence="5" id="KW-0677">Repeat</keyword>
<dbReference type="InterPro" id="IPR011989">
    <property type="entry name" value="ARM-like"/>
</dbReference>
<evidence type="ECO:0000256" key="7">
    <source>
        <dbReference type="ARBA" id="ARBA00023242"/>
    </source>
</evidence>
<dbReference type="GO" id="GO:0006606">
    <property type="term" value="P:protein import into nucleus"/>
    <property type="evidence" value="ECO:0007669"/>
    <property type="project" value="InterPro"/>
</dbReference>
<dbReference type="Pfam" id="PF18816">
    <property type="entry name" value="Importin_rep_5"/>
    <property type="match status" value="1"/>
</dbReference>
<dbReference type="Pfam" id="PF18808">
    <property type="entry name" value="Importin_rep_4"/>
    <property type="match status" value="1"/>
</dbReference>
<evidence type="ECO:0000256" key="6">
    <source>
        <dbReference type="ARBA" id="ARBA00022927"/>
    </source>
</evidence>
<evidence type="ECO:0000259" key="8">
    <source>
        <dbReference type="PROSITE" id="PS50166"/>
    </source>
</evidence>
<dbReference type="GO" id="GO:0031267">
    <property type="term" value="F:small GTPase binding"/>
    <property type="evidence" value="ECO:0007669"/>
    <property type="project" value="InterPro"/>
</dbReference>
<evidence type="ECO:0000256" key="2">
    <source>
        <dbReference type="ARBA" id="ARBA00004496"/>
    </source>
</evidence>
<dbReference type="Pfam" id="PF18829">
    <property type="entry name" value="Importin_rep_6"/>
    <property type="match status" value="1"/>
</dbReference>
<proteinExistence type="predicted"/>
<dbReference type="Gene3D" id="1.25.10.10">
    <property type="entry name" value="Leucine-rich Repeat Variant"/>
    <property type="match status" value="1"/>
</dbReference>
<evidence type="ECO:0000256" key="1">
    <source>
        <dbReference type="ARBA" id="ARBA00004123"/>
    </source>
</evidence>
<evidence type="ECO:0000313" key="9">
    <source>
        <dbReference type="EMBL" id="OAQ31718.1"/>
    </source>
</evidence>
<dbReference type="OrthoDB" id="543373at2759"/>
<dbReference type="InterPro" id="IPR040122">
    <property type="entry name" value="Importin_beta"/>
</dbReference>
<dbReference type="GO" id="GO:0005737">
    <property type="term" value="C:cytoplasm"/>
    <property type="evidence" value="ECO:0007669"/>
    <property type="project" value="UniProtKB-SubCell"/>
</dbReference>
<dbReference type="PROSITE" id="PS50166">
    <property type="entry name" value="IMPORTIN_B_NT"/>
    <property type="match status" value="1"/>
</dbReference>
<dbReference type="InterPro" id="IPR040928">
    <property type="entry name" value="Importin_rep_5"/>
</dbReference>
<dbReference type="PANTHER" id="PTHR10527">
    <property type="entry name" value="IMPORTIN BETA"/>
    <property type="match status" value="1"/>
</dbReference>